<comment type="caution">
    <text evidence="2">The sequence shown here is derived from an EMBL/GenBank/DDBJ whole genome shotgun (WGS) entry which is preliminary data.</text>
</comment>
<keyword evidence="3" id="KW-1185">Reference proteome</keyword>
<proteinExistence type="predicted"/>
<feature type="region of interest" description="Disordered" evidence="1">
    <location>
        <begin position="171"/>
        <end position="190"/>
    </location>
</feature>
<dbReference type="AlphaFoldDB" id="A0A9Q0KU26"/>
<reference evidence="2" key="1">
    <citation type="journal article" date="2023" name="Plant J.">
        <title>The genome of the king protea, Protea cynaroides.</title>
        <authorList>
            <person name="Chang J."/>
            <person name="Duong T.A."/>
            <person name="Schoeman C."/>
            <person name="Ma X."/>
            <person name="Roodt D."/>
            <person name="Barker N."/>
            <person name="Li Z."/>
            <person name="Van de Peer Y."/>
            <person name="Mizrachi E."/>
        </authorList>
    </citation>
    <scope>NUCLEOTIDE SEQUENCE</scope>
    <source>
        <tissue evidence="2">Young leaves</tissue>
    </source>
</reference>
<evidence type="ECO:0000313" key="3">
    <source>
        <dbReference type="Proteomes" id="UP001141806"/>
    </source>
</evidence>
<evidence type="ECO:0000313" key="2">
    <source>
        <dbReference type="EMBL" id="KAJ4976706.1"/>
    </source>
</evidence>
<dbReference type="EMBL" id="JAMYWD010000003">
    <property type="protein sequence ID" value="KAJ4976706.1"/>
    <property type="molecule type" value="Genomic_DNA"/>
</dbReference>
<name>A0A9Q0KU26_9MAGN</name>
<accession>A0A9Q0KU26</accession>
<dbReference type="Proteomes" id="UP001141806">
    <property type="component" value="Unassembled WGS sequence"/>
</dbReference>
<organism evidence="2 3">
    <name type="scientific">Protea cynaroides</name>
    <dbReference type="NCBI Taxonomy" id="273540"/>
    <lineage>
        <taxon>Eukaryota</taxon>
        <taxon>Viridiplantae</taxon>
        <taxon>Streptophyta</taxon>
        <taxon>Embryophyta</taxon>
        <taxon>Tracheophyta</taxon>
        <taxon>Spermatophyta</taxon>
        <taxon>Magnoliopsida</taxon>
        <taxon>Proteales</taxon>
        <taxon>Proteaceae</taxon>
        <taxon>Protea</taxon>
    </lineage>
</organism>
<sequence length="401" mass="43490">MVVGYGRGAGLGVDQEAGISNDWSEGQGQLTVFFTAEGSVAPCMRLKETLATAVSRWLAGKSAGDVGLALAGSLVQAMESLHLQLCKSELRFSDATKEDGQPWLRLDPYREDLPCWSAGSGWNQNATTDLEEIFERSRSVGVVFCRHNGDDGHSRCEARLPSMIVPAAISPVGGSTESRGDGAGDYVGEEDDEPQYPWIISLSSKVKPRLMEVDKEAQGRKQNDQLCEGEMVMPGSLYAACTALSNQRLAVQIRAVYDRLGALVAMCLSFSVEVELGSPFSYDFVGLDVQLRGFNNPGGGFSVNLRCWSLVTFSNSGSISTRVHGRVVVVSHNELALVECQLQEDSTPFTVVYRGWKHNGPRAKTPRISYRLGHTPTSQQMDYFHTVGTSGSTISKCTTLA</sequence>
<protein>
    <submittedName>
        <fullName evidence="2">Uncharacterized protein</fullName>
    </submittedName>
</protein>
<evidence type="ECO:0000256" key="1">
    <source>
        <dbReference type="SAM" id="MobiDB-lite"/>
    </source>
</evidence>
<gene>
    <name evidence="2" type="ORF">NE237_001812</name>
</gene>